<sequence length="73" mass="8357">MMTVKATDDFSSDDEMLSFITPIGQAIRKKEFCSQNHGTEMLICKMNSMIRTNFGIASYIWHQSFKIAPLVSY</sequence>
<accession>A0ABQ9BL76</accession>
<dbReference type="EMBL" id="JAPFFI010000008">
    <property type="protein sequence ID" value="KAJ6385227.1"/>
    <property type="molecule type" value="Genomic_DNA"/>
</dbReference>
<reference evidence="1" key="1">
    <citation type="submission" date="2022-10" db="EMBL/GenBank/DDBJ databases">
        <authorList>
            <person name="Hyden B.L."/>
            <person name="Feng K."/>
            <person name="Yates T."/>
            <person name="Jawdy S."/>
            <person name="Smart L.B."/>
            <person name="Muchero W."/>
        </authorList>
    </citation>
    <scope>NUCLEOTIDE SEQUENCE</scope>
    <source>
        <tissue evidence="1">Shoot tip</tissue>
    </source>
</reference>
<proteinExistence type="predicted"/>
<comment type="caution">
    <text evidence="1">The sequence shown here is derived from an EMBL/GenBank/DDBJ whole genome shotgun (WGS) entry which is preliminary data.</text>
</comment>
<protein>
    <submittedName>
        <fullName evidence="1">Uncharacterized protein</fullName>
    </submittedName>
</protein>
<reference evidence="1" key="2">
    <citation type="journal article" date="2023" name="Int. J. Mol. Sci.">
        <title>De Novo Assembly and Annotation of 11 Diverse Shrub Willow (Salix) Genomes Reveals Novel Gene Organization in Sex-Linked Regions.</title>
        <authorList>
            <person name="Hyden B."/>
            <person name="Feng K."/>
            <person name="Yates T.B."/>
            <person name="Jawdy S."/>
            <person name="Cereghino C."/>
            <person name="Smart L.B."/>
            <person name="Muchero W."/>
        </authorList>
    </citation>
    <scope>NUCLEOTIDE SEQUENCE</scope>
    <source>
        <tissue evidence="1">Shoot tip</tissue>
    </source>
</reference>
<evidence type="ECO:0000313" key="2">
    <source>
        <dbReference type="Proteomes" id="UP001141253"/>
    </source>
</evidence>
<organism evidence="1 2">
    <name type="scientific">Salix suchowensis</name>
    <dbReference type="NCBI Taxonomy" id="1278906"/>
    <lineage>
        <taxon>Eukaryota</taxon>
        <taxon>Viridiplantae</taxon>
        <taxon>Streptophyta</taxon>
        <taxon>Embryophyta</taxon>
        <taxon>Tracheophyta</taxon>
        <taxon>Spermatophyta</taxon>
        <taxon>Magnoliopsida</taxon>
        <taxon>eudicotyledons</taxon>
        <taxon>Gunneridae</taxon>
        <taxon>Pentapetalae</taxon>
        <taxon>rosids</taxon>
        <taxon>fabids</taxon>
        <taxon>Malpighiales</taxon>
        <taxon>Salicaceae</taxon>
        <taxon>Saliceae</taxon>
        <taxon>Salix</taxon>
    </lineage>
</organism>
<gene>
    <name evidence="1" type="ORF">OIU77_028419</name>
</gene>
<dbReference type="Proteomes" id="UP001141253">
    <property type="component" value="Chromosome 9"/>
</dbReference>
<name>A0ABQ9BL76_9ROSI</name>
<evidence type="ECO:0000313" key="1">
    <source>
        <dbReference type="EMBL" id="KAJ6385227.1"/>
    </source>
</evidence>
<keyword evidence="2" id="KW-1185">Reference proteome</keyword>